<dbReference type="EnsemblBacteria" id="CAD71588">
    <property type="protein sequence ID" value="CAD71588"/>
    <property type="gene ID" value="RB449"/>
</dbReference>
<gene>
    <name evidence="1" type="ordered locus">RB449</name>
</gene>
<protein>
    <submittedName>
        <fullName evidence="1">Uncharacterized protein</fullName>
    </submittedName>
</protein>
<dbReference type="HOGENOM" id="CLU_1823810_0_0_0"/>
<dbReference type="AlphaFoldDB" id="Q7UYQ4"/>
<reference evidence="1 2" key="1">
    <citation type="journal article" date="2003" name="Proc. Natl. Acad. Sci. U.S.A.">
        <title>Complete genome sequence of the marine planctomycete Pirellula sp. strain 1.</title>
        <authorList>
            <person name="Gloeckner F.O."/>
            <person name="Kube M."/>
            <person name="Bauer M."/>
            <person name="Teeling H."/>
            <person name="Lombardot T."/>
            <person name="Ludwig W."/>
            <person name="Gade D."/>
            <person name="Beck A."/>
            <person name="Borzym K."/>
            <person name="Heitmann K."/>
            <person name="Rabus R."/>
            <person name="Schlesner H."/>
            <person name="Amann R."/>
            <person name="Reinhardt R."/>
        </authorList>
    </citation>
    <scope>NUCLEOTIDE SEQUENCE [LARGE SCALE GENOMIC DNA]</scope>
    <source>
        <strain evidence="2">DSM 10527 / NCIMB 13988 / SH1</strain>
    </source>
</reference>
<dbReference type="Proteomes" id="UP000001025">
    <property type="component" value="Chromosome"/>
</dbReference>
<accession>Q7UYQ4</accession>
<dbReference type="InParanoid" id="Q7UYQ4"/>
<evidence type="ECO:0000313" key="1">
    <source>
        <dbReference type="EMBL" id="CAD71588.1"/>
    </source>
</evidence>
<organism evidence="1 2">
    <name type="scientific">Rhodopirellula baltica (strain DSM 10527 / NCIMB 13988 / SH1)</name>
    <dbReference type="NCBI Taxonomy" id="243090"/>
    <lineage>
        <taxon>Bacteria</taxon>
        <taxon>Pseudomonadati</taxon>
        <taxon>Planctomycetota</taxon>
        <taxon>Planctomycetia</taxon>
        <taxon>Pirellulales</taxon>
        <taxon>Pirellulaceae</taxon>
        <taxon>Rhodopirellula</taxon>
    </lineage>
</organism>
<evidence type="ECO:0000313" key="2">
    <source>
        <dbReference type="Proteomes" id="UP000001025"/>
    </source>
</evidence>
<dbReference type="eggNOG" id="COG0073">
    <property type="taxonomic scope" value="Bacteria"/>
</dbReference>
<sequence>MANLLAMRSVLETRPIDGADMIELTVVDGWKCVTKEDEYAAGDAVIYCEIDSFLPVREESEFLRKSSLKTMDEREGFRLRKVATSLYLRVSTRCLRPPKERACSIPKPNARGWSGFTVVATIVSRSKRSQTDSSPKVATSE</sequence>
<name>Q7UYQ4_RHOBA</name>
<proteinExistence type="predicted"/>
<dbReference type="EMBL" id="BX294133">
    <property type="protein sequence ID" value="CAD71588.1"/>
    <property type="molecule type" value="Genomic_DNA"/>
</dbReference>
<dbReference type="STRING" id="243090.RB449"/>
<dbReference type="OrthoDB" id="9255590at2"/>
<keyword evidence="2" id="KW-1185">Reference proteome</keyword>
<dbReference type="Pfam" id="PF21189">
    <property type="entry name" value="PHA02142"/>
    <property type="match status" value="1"/>
</dbReference>
<dbReference type="KEGG" id="rba:RB449"/>